<evidence type="ECO:0000256" key="6">
    <source>
        <dbReference type="ARBA" id="ARBA00022833"/>
    </source>
</evidence>
<feature type="domain" description="THAP-type" evidence="14">
    <location>
        <begin position="1"/>
        <end position="93"/>
    </location>
</feature>
<feature type="region of interest" description="Disordered" evidence="13">
    <location>
        <begin position="54"/>
        <end position="81"/>
    </location>
</feature>
<keyword evidence="7" id="KW-0805">Transcription regulation</keyword>
<accession>A0A8S3XBA5</accession>
<evidence type="ECO:0000256" key="1">
    <source>
        <dbReference type="ARBA" id="ARBA00008839"/>
    </source>
</evidence>
<feature type="coiled-coil region" evidence="12">
    <location>
        <begin position="495"/>
        <end position="527"/>
    </location>
</feature>
<evidence type="ECO:0000256" key="4">
    <source>
        <dbReference type="ARBA" id="ARBA00022723"/>
    </source>
</evidence>
<evidence type="ECO:0000256" key="5">
    <source>
        <dbReference type="ARBA" id="ARBA00022771"/>
    </source>
</evidence>
<dbReference type="Pfam" id="PF13873">
    <property type="entry name" value="Myb_DNA-bind_5"/>
    <property type="match status" value="1"/>
</dbReference>
<dbReference type="InterPro" id="IPR028002">
    <property type="entry name" value="Myb_DNA-bind_5"/>
</dbReference>
<evidence type="ECO:0000259" key="14">
    <source>
        <dbReference type="PROSITE" id="PS50950"/>
    </source>
</evidence>
<evidence type="ECO:0000256" key="10">
    <source>
        <dbReference type="ARBA" id="ARBA00025466"/>
    </source>
</evidence>
<comment type="caution">
    <text evidence="15">The sequence shown here is derived from an EMBL/GenBank/DDBJ whole genome shotgun (WGS) entry which is preliminary data.</text>
</comment>
<protein>
    <recommendedName>
        <fullName evidence="3">Regulatory protein zeste</fullName>
    </recommendedName>
</protein>
<keyword evidence="5 11" id="KW-0863">Zinc-finger</keyword>
<dbReference type="Pfam" id="PF05485">
    <property type="entry name" value="THAP"/>
    <property type="match status" value="1"/>
</dbReference>
<evidence type="ECO:0000313" key="15">
    <source>
        <dbReference type="EMBL" id="CAG5012207.1"/>
    </source>
</evidence>
<dbReference type="PANTHER" id="PTHR12353">
    <property type="entry name" value="DISKS LARGE-ASSOCIATED PROTEIN DAP SAP90/PSD-95-ASSOCIATED PROTEIN"/>
    <property type="match status" value="1"/>
</dbReference>
<dbReference type="EMBL" id="CAJQZP010001037">
    <property type="protein sequence ID" value="CAG5012207.1"/>
    <property type="molecule type" value="Genomic_DNA"/>
</dbReference>
<dbReference type="PROSITE" id="PS50950">
    <property type="entry name" value="ZF_THAP"/>
    <property type="match status" value="1"/>
</dbReference>
<organism evidence="15 16">
    <name type="scientific">Parnassius apollo</name>
    <name type="common">Apollo butterfly</name>
    <name type="synonym">Papilio apollo</name>
    <dbReference type="NCBI Taxonomy" id="110799"/>
    <lineage>
        <taxon>Eukaryota</taxon>
        <taxon>Metazoa</taxon>
        <taxon>Ecdysozoa</taxon>
        <taxon>Arthropoda</taxon>
        <taxon>Hexapoda</taxon>
        <taxon>Insecta</taxon>
        <taxon>Pterygota</taxon>
        <taxon>Neoptera</taxon>
        <taxon>Endopterygota</taxon>
        <taxon>Lepidoptera</taxon>
        <taxon>Glossata</taxon>
        <taxon>Ditrysia</taxon>
        <taxon>Papilionoidea</taxon>
        <taxon>Papilionidae</taxon>
        <taxon>Parnassiinae</taxon>
        <taxon>Parnassini</taxon>
        <taxon>Parnassius</taxon>
        <taxon>Parnassius</taxon>
    </lineage>
</organism>
<keyword evidence="12" id="KW-0175">Coiled coil</keyword>
<keyword evidence="4" id="KW-0479">Metal-binding</keyword>
<keyword evidence="9" id="KW-0804">Transcription</keyword>
<dbReference type="GO" id="GO:0008270">
    <property type="term" value="F:zinc ion binding"/>
    <property type="evidence" value="ECO:0007669"/>
    <property type="project" value="UniProtKB-KW"/>
</dbReference>
<evidence type="ECO:0000256" key="3">
    <source>
        <dbReference type="ARBA" id="ARBA00016807"/>
    </source>
</evidence>
<dbReference type="InterPro" id="IPR006612">
    <property type="entry name" value="THAP_Znf"/>
</dbReference>
<comment type="similarity">
    <text evidence="1">Belongs to the SAPAP family.</text>
</comment>
<evidence type="ECO:0000256" key="12">
    <source>
        <dbReference type="SAM" id="Coils"/>
    </source>
</evidence>
<evidence type="ECO:0000256" key="13">
    <source>
        <dbReference type="SAM" id="MobiDB-lite"/>
    </source>
</evidence>
<dbReference type="GO" id="GO:0003677">
    <property type="term" value="F:DNA binding"/>
    <property type="evidence" value="ECO:0007669"/>
    <property type="project" value="UniProtKB-UniRule"/>
</dbReference>
<feature type="compositionally biased region" description="Pro residues" evidence="13">
    <location>
        <begin position="427"/>
        <end position="436"/>
    </location>
</feature>
<comment type="function">
    <text evidence="10">Involved in transvection phenomena (= synapsis-dependent gene expression), where the synaptic pairing of chromosomes carrying genes with which zeste interacts influences the expression of these genes. Zeste binds to DNA and stimulates transcription from a nearby promoter.</text>
</comment>
<dbReference type="PANTHER" id="PTHR12353:SF1">
    <property type="entry name" value="DISKS LARGE-ASSOCIATED PROTEIN 5"/>
    <property type="match status" value="1"/>
</dbReference>
<dbReference type="InterPro" id="IPR005026">
    <property type="entry name" value="SAPAP"/>
</dbReference>
<name>A0A8S3XBA5_PARAO</name>
<dbReference type="Proteomes" id="UP000691718">
    <property type="component" value="Unassembled WGS sequence"/>
</dbReference>
<sequence length="558" mass="62561">MPKCSVISCPNNSRHVRKKDGVSYFSFPRNPIRCSEWTVIIAKARNELNYKPYKGSEERLRSPKASSTEEQQTPLKPLTNTPMTLEQISPCVTLSRGKDSPTKEKKKMEEGDVLCAVGQARLLVLQKLAQFGSLVAACECPDPTTGLVTPTDLQGFWDMVYMQYILWSTAYRPYPKIPGGECRRYGDVLCAVGQARLLVSQKLAQFGSLVAACERLDPTTGLVTPTDLQRFWDMVYMQYIWSTAYGPCPKIPGGECRLRASPEQFSLLIEFMESHGDLSRPQVGLQGRVRSERLWQELGDILNSVGGCGVNKTSDKWKRVWSDWKTKTKKKASLINRDIHGTGGGSGRGKPLSRLEERVLRVIGVTAITGSQAIQEAGFQEPSQPQVSNTADTAGRMSSPAEIELLALPSAAEDTPIAVPANVTSPPAHPVSPVPRPSNSRTIQGERSPVSAGPSTPRHRHLRQRRLRQTPFDRATSEFVAIEENLLRFERERDVRQHELETERLKIEAQRLQLDRERVRVEEVRTRVEADLCDYIQELNLKITSLMSLLETRDLRPN</sequence>
<keyword evidence="16" id="KW-1185">Reference proteome</keyword>
<gene>
    <name evidence="15" type="ORF">PAPOLLO_LOCUS15750</name>
</gene>
<evidence type="ECO:0000313" key="16">
    <source>
        <dbReference type="Proteomes" id="UP000691718"/>
    </source>
</evidence>
<proteinExistence type="inferred from homology"/>
<feature type="compositionally biased region" description="Polar residues" evidence="13">
    <location>
        <begin position="64"/>
        <end position="81"/>
    </location>
</feature>
<evidence type="ECO:0000256" key="9">
    <source>
        <dbReference type="ARBA" id="ARBA00023163"/>
    </source>
</evidence>
<dbReference type="OrthoDB" id="6437871at2759"/>
<dbReference type="AlphaFoldDB" id="A0A8S3XBA5"/>
<reference evidence="15" key="1">
    <citation type="submission" date="2021-04" db="EMBL/GenBank/DDBJ databases">
        <authorList>
            <person name="Tunstrom K."/>
        </authorList>
    </citation>
    <scope>NUCLEOTIDE SEQUENCE</scope>
</reference>
<comment type="subunit">
    <text evidence="2">Self-associates forming complexes of several hundred monomers.</text>
</comment>
<evidence type="ECO:0000256" key="2">
    <source>
        <dbReference type="ARBA" id="ARBA00011764"/>
    </source>
</evidence>
<evidence type="ECO:0000256" key="11">
    <source>
        <dbReference type="PROSITE-ProRule" id="PRU00309"/>
    </source>
</evidence>
<dbReference type="GO" id="GO:0023052">
    <property type="term" value="P:signaling"/>
    <property type="evidence" value="ECO:0007669"/>
    <property type="project" value="InterPro"/>
</dbReference>
<feature type="region of interest" description="Disordered" evidence="13">
    <location>
        <begin position="418"/>
        <end position="467"/>
    </location>
</feature>
<keyword evidence="6" id="KW-0862">Zinc</keyword>
<evidence type="ECO:0000256" key="7">
    <source>
        <dbReference type="ARBA" id="ARBA00023015"/>
    </source>
</evidence>
<keyword evidence="8 11" id="KW-0238">DNA-binding</keyword>
<feature type="compositionally biased region" description="Basic residues" evidence="13">
    <location>
        <begin position="457"/>
        <end position="467"/>
    </location>
</feature>
<evidence type="ECO:0000256" key="8">
    <source>
        <dbReference type="ARBA" id="ARBA00023125"/>
    </source>
</evidence>